<feature type="chain" id="PRO_5007665009" evidence="2">
    <location>
        <begin position="24"/>
        <end position="198"/>
    </location>
</feature>
<dbReference type="OMA" id="GHECFTY"/>
<keyword evidence="5" id="KW-1185">Reference proteome</keyword>
<feature type="compositionally biased region" description="Basic and acidic residues" evidence="1">
    <location>
        <begin position="142"/>
        <end position="158"/>
    </location>
</feature>
<reference evidence="3" key="1">
    <citation type="submission" date="2011-10" db="EMBL/GenBank/DDBJ databases">
        <authorList>
            <person name="Genoscope - CEA"/>
        </authorList>
    </citation>
    <scope>NUCLEOTIDE SEQUENCE</scope>
</reference>
<gene>
    <name evidence="3" type="primary">Piso0_000987</name>
    <name evidence="3" type="ORF">GNLVRS01_PISO0C08406g</name>
    <name evidence="4" type="ORF">GNLVRS01_PISO0D08473g</name>
</gene>
<proteinExistence type="predicted"/>
<dbReference type="EMBL" id="FO082056">
    <property type="protein sequence ID" value="CCE78952.1"/>
    <property type="molecule type" value="Genomic_DNA"/>
</dbReference>
<organism evidence="3 5">
    <name type="scientific">Pichia sorbitophila (strain ATCC MYA-4447 / BCRC 22081 / CBS 7064 / NBRC 10061 / NRRL Y-12695)</name>
    <name type="common">Hybrid yeast</name>
    <dbReference type="NCBI Taxonomy" id="559304"/>
    <lineage>
        <taxon>Eukaryota</taxon>
        <taxon>Fungi</taxon>
        <taxon>Dikarya</taxon>
        <taxon>Ascomycota</taxon>
        <taxon>Saccharomycotina</taxon>
        <taxon>Pichiomycetes</taxon>
        <taxon>Debaryomycetaceae</taxon>
        <taxon>Millerozyma</taxon>
    </lineage>
</organism>
<evidence type="ECO:0000256" key="1">
    <source>
        <dbReference type="SAM" id="MobiDB-lite"/>
    </source>
</evidence>
<dbReference type="STRING" id="559304.G8YS29"/>
<feature type="signal peptide" evidence="2">
    <location>
        <begin position="1"/>
        <end position="23"/>
    </location>
</feature>
<reference evidence="5" key="2">
    <citation type="journal article" date="2012" name="G3 (Bethesda)">
        <title>Pichia sorbitophila, an interspecies yeast hybrid reveals early steps of genome resolution following polyploidization.</title>
        <authorList>
            <person name="Leh Louis V."/>
            <person name="Despons L."/>
            <person name="Friedrich A."/>
            <person name="Martin T."/>
            <person name="Durrens P."/>
            <person name="Casaregola S."/>
            <person name="Neuveglise C."/>
            <person name="Fairhead C."/>
            <person name="Marck C."/>
            <person name="Cruz J.A."/>
            <person name="Straub M.L."/>
            <person name="Kugler V."/>
            <person name="Sacerdot C."/>
            <person name="Uzunov Z."/>
            <person name="Thierry A."/>
            <person name="Weiss S."/>
            <person name="Bleykasten C."/>
            <person name="De Montigny J."/>
            <person name="Jacques N."/>
            <person name="Jung P."/>
            <person name="Lemaire M."/>
            <person name="Mallet S."/>
            <person name="Morel G."/>
            <person name="Richard G.F."/>
            <person name="Sarkar A."/>
            <person name="Savel G."/>
            <person name="Schacherer J."/>
            <person name="Seret M.L."/>
            <person name="Talla E."/>
            <person name="Samson G."/>
            <person name="Jubin C."/>
            <person name="Poulain J."/>
            <person name="Vacherie B."/>
            <person name="Barbe V."/>
            <person name="Pelletier E."/>
            <person name="Sherman D.J."/>
            <person name="Westhof E."/>
            <person name="Weissenbach J."/>
            <person name="Baret P.V."/>
            <person name="Wincker P."/>
            <person name="Gaillardin C."/>
            <person name="Dujon B."/>
            <person name="Souciet J.L."/>
        </authorList>
    </citation>
    <scope>NUCLEOTIDE SEQUENCE [LARGE SCALE GENOMIC DNA]</scope>
    <source>
        <strain evidence="5">ATCC MYA-4447 / BCRC 22081 / CBS 7064 / NBRC 10061 / NRRL Y-12695</strain>
    </source>
</reference>
<evidence type="ECO:0000313" key="5">
    <source>
        <dbReference type="Proteomes" id="UP000005222"/>
    </source>
</evidence>
<name>G8YS29_PICSO</name>
<sequence length="198" mass="21802">MFPRAVGAWWAVIWIFVVGLVAAEAHGASAPTTKLDITASSGSQKEQIATLYINQDPEKSLLQESNSVLNEGRYCIGSAALNMPCFAYTELSGSPFANHSLHVYMNKDGSVAHVTFAQPKTPNAFEIHPYAPAPLPFANRIKPQDKRQGSRQPAKDSEANSEQDEEDNRSWVQKNWIYIVPPLIIFLLLTGDDKNSAT</sequence>
<dbReference type="Proteomes" id="UP000005222">
    <property type="component" value="Chromosome C"/>
</dbReference>
<keyword evidence="2" id="KW-0732">Signal</keyword>
<evidence type="ECO:0000313" key="4">
    <source>
        <dbReference type="EMBL" id="CCE78952.1"/>
    </source>
</evidence>
<accession>G8YS29</accession>
<dbReference type="Pfam" id="PF21203">
    <property type="entry name" value="ECM10"/>
    <property type="match status" value="1"/>
</dbReference>
<dbReference type="AlphaFoldDB" id="G8YS29"/>
<dbReference type="EMBL" id="FO082057">
    <property type="protein sequence ID" value="CCE78366.1"/>
    <property type="molecule type" value="Genomic_DNA"/>
</dbReference>
<dbReference type="OrthoDB" id="1894652at2759"/>
<dbReference type="InParanoid" id="G8YS29"/>
<dbReference type="eggNOG" id="ENOG502SFUR">
    <property type="taxonomic scope" value="Eukaryota"/>
</dbReference>
<dbReference type="FunCoup" id="G8YS29">
    <property type="interactions" value="58"/>
</dbReference>
<protein>
    <submittedName>
        <fullName evidence="3">Piso0_000987 protein</fullName>
    </submittedName>
</protein>
<feature type="region of interest" description="Disordered" evidence="1">
    <location>
        <begin position="136"/>
        <end position="167"/>
    </location>
</feature>
<evidence type="ECO:0000256" key="2">
    <source>
        <dbReference type="SAM" id="SignalP"/>
    </source>
</evidence>
<evidence type="ECO:0000313" key="3">
    <source>
        <dbReference type="EMBL" id="CCE78366.1"/>
    </source>
</evidence>
<dbReference type="Proteomes" id="UP000005222">
    <property type="component" value="Chromosome D"/>
</dbReference>
<dbReference type="HOGENOM" id="CLU_117308_0_0_1"/>